<dbReference type="EMBL" id="AP013061">
    <property type="protein sequence ID" value="BAN27538.1"/>
    <property type="molecule type" value="Genomic_DNA"/>
</dbReference>
<name>R4WS96_9BURK</name>
<dbReference type="KEGG" id="buo:BRPE64_DCDS06020"/>
<dbReference type="HOGENOM" id="CLU_1831356_0_0_4"/>
<sequence>MVSKSGGAKKTGESPARKRAKAVTSHTHDHDAPGAGGDPVVQVRVVSGNVDEFRRFVETTPLEFSCASPRVGADGTVSAHVLMHESAVQKAQASDAIRLEIVAHPADLGDEGPPQVGEGNRFEDPSVLPTGRGVLLRKSS</sequence>
<keyword evidence="3" id="KW-1185">Reference proteome</keyword>
<feature type="region of interest" description="Disordered" evidence="1">
    <location>
        <begin position="106"/>
        <end position="140"/>
    </location>
</feature>
<keyword evidence="2" id="KW-0614">Plasmid</keyword>
<dbReference type="Proteomes" id="UP000013966">
    <property type="component" value="Plasmid p1"/>
</dbReference>
<feature type="region of interest" description="Disordered" evidence="1">
    <location>
        <begin position="1"/>
        <end position="40"/>
    </location>
</feature>
<gene>
    <name evidence="2" type="ORF">BRPE64_DCDS06020</name>
</gene>
<dbReference type="AlphaFoldDB" id="R4WS96"/>
<evidence type="ECO:0000313" key="3">
    <source>
        <dbReference type="Proteomes" id="UP000013966"/>
    </source>
</evidence>
<evidence type="ECO:0000313" key="2">
    <source>
        <dbReference type="EMBL" id="BAN27538.1"/>
    </source>
</evidence>
<geneLocation type="plasmid" evidence="2 3">
    <name>p1</name>
</geneLocation>
<dbReference type="RefSeq" id="WP_016348247.1">
    <property type="nucleotide sequence ID" value="NC_021289.1"/>
</dbReference>
<organism evidence="2 3">
    <name type="scientific">Caballeronia insecticola</name>
    <dbReference type="NCBI Taxonomy" id="758793"/>
    <lineage>
        <taxon>Bacteria</taxon>
        <taxon>Pseudomonadati</taxon>
        <taxon>Pseudomonadota</taxon>
        <taxon>Betaproteobacteria</taxon>
        <taxon>Burkholderiales</taxon>
        <taxon>Burkholderiaceae</taxon>
        <taxon>Caballeronia</taxon>
    </lineage>
</organism>
<reference evidence="2 3" key="2">
    <citation type="journal article" date="2018" name="Int. J. Syst. Evol. Microbiol.">
        <title>Burkholderia insecticola sp. nov., a gut symbiotic bacterium of the bean bug Riptortus pedestris.</title>
        <authorList>
            <person name="Takeshita K."/>
            <person name="Tamaki H."/>
            <person name="Ohbayashi T."/>
            <person name="Meng X.-Y."/>
            <person name="Sone T."/>
            <person name="Mitani Y."/>
            <person name="Peeters C."/>
            <person name="Kikuchi Y."/>
            <person name="Vandamme P."/>
        </authorList>
    </citation>
    <scope>NUCLEOTIDE SEQUENCE [LARGE SCALE GENOMIC DNA]</scope>
    <source>
        <strain evidence="2">RPE64</strain>
        <plasmid evidence="2 3">p1</plasmid>
    </source>
</reference>
<accession>R4WS96</accession>
<reference evidence="2 3" key="1">
    <citation type="journal article" date="2013" name="Genome Announc.">
        <title>Complete Genome Sequence of Burkholderia sp. Strain RPE64, Bacterial Symbiont of the Bean Bug Riptortus pedestris.</title>
        <authorList>
            <person name="Shibata T.F."/>
            <person name="Maeda T."/>
            <person name="Nikoh N."/>
            <person name="Yamaguchi K."/>
            <person name="Oshima K."/>
            <person name="Hattori M."/>
            <person name="Nishiyama T."/>
            <person name="Hasebe M."/>
            <person name="Fukatsu T."/>
            <person name="Kikuchi Y."/>
            <person name="Shigenobu S."/>
        </authorList>
    </citation>
    <scope>NUCLEOTIDE SEQUENCE [LARGE SCALE GENOMIC DNA]</scope>
    <source>
        <plasmid evidence="2 3">p1</plasmid>
    </source>
</reference>
<proteinExistence type="predicted"/>
<dbReference type="PATRIC" id="fig|758793.3.peg.5745"/>
<protein>
    <submittedName>
        <fullName evidence="2">Uncharacterized protein</fullName>
    </submittedName>
</protein>
<evidence type="ECO:0000256" key="1">
    <source>
        <dbReference type="SAM" id="MobiDB-lite"/>
    </source>
</evidence>
<dbReference type="OrthoDB" id="9131491at2"/>